<evidence type="ECO:0000313" key="2">
    <source>
        <dbReference type="Proteomes" id="UP000768471"/>
    </source>
</evidence>
<protein>
    <submittedName>
        <fullName evidence="1">Uncharacterized protein</fullName>
    </submittedName>
</protein>
<sequence>MNPSPIIENLHRAYTDFLAWKTAEFGSLPEREIGGEWECNYAAMPEVWAACFDFAQQIPAHQWQPEQAAQLLYLTARDNESEYIVEMLPEPALLRLCDTYRQQPVYDAGWQLADQLPRLSDRAAAWRWAEYFCNDPDEYTCRRALMVSGSLNAPHTERYAEWFWRRGTFRHTKGWDADEYQKIAVLQALAAMGSPLLPQYLRLARQDDRQYLVQQARELGG</sequence>
<evidence type="ECO:0000313" key="1">
    <source>
        <dbReference type="EMBL" id="MBH5329814.1"/>
    </source>
</evidence>
<proteinExistence type="predicted"/>
<keyword evidence="2" id="KW-1185">Reference proteome</keyword>
<dbReference type="EMBL" id="JACSGR010000006">
    <property type="protein sequence ID" value="MBH5329814.1"/>
    <property type="molecule type" value="Genomic_DNA"/>
</dbReference>
<dbReference type="Proteomes" id="UP000768471">
    <property type="component" value="Unassembled WGS sequence"/>
</dbReference>
<dbReference type="RefSeq" id="WP_197903636.1">
    <property type="nucleotide sequence ID" value="NZ_JACSGR010000006.1"/>
</dbReference>
<reference evidence="1 2" key="1">
    <citation type="submission" date="2020-09" db="EMBL/GenBank/DDBJ databases">
        <title>Eikenella S3660 sp. nov., isolated from a throat swab.</title>
        <authorList>
            <person name="Buhl M."/>
        </authorList>
    </citation>
    <scope>NUCLEOTIDE SEQUENCE [LARGE SCALE GENOMIC DNA]</scope>
    <source>
        <strain evidence="1 2">S3360</strain>
    </source>
</reference>
<accession>A0ABS0NC32</accession>
<organism evidence="1 2">
    <name type="scientific">Eikenella glucosivorans</name>
    <dbReference type="NCBI Taxonomy" id="2766967"/>
    <lineage>
        <taxon>Bacteria</taxon>
        <taxon>Pseudomonadati</taxon>
        <taxon>Pseudomonadota</taxon>
        <taxon>Betaproteobacteria</taxon>
        <taxon>Neisseriales</taxon>
        <taxon>Neisseriaceae</taxon>
        <taxon>Eikenella</taxon>
    </lineage>
</organism>
<comment type="caution">
    <text evidence="1">The sequence shown here is derived from an EMBL/GenBank/DDBJ whole genome shotgun (WGS) entry which is preliminary data.</text>
</comment>
<gene>
    <name evidence="1" type="ORF">H9Q10_09050</name>
</gene>
<name>A0ABS0NC32_9NEIS</name>